<dbReference type="AlphaFoldDB" id="X0W823"/>
<gene>
    <name evidence="1" type="ORF">S01H1_60279</name>
</gene>
<sequence>TFDNKLITKTSDDVDLNYYFKEISNSDGFEYEVVLKEKPTTNVISFPIESENLNFFYQPALDVEMNNENCNATDCEGSHRPIDVVGSYAVYHSSKRDNEYMTGKAFHIYRPKIIDNKNNFVWGELNIENDLMTITISQEFLDKAVYPVVIDPGFGFAGIGASYSISSTEGGKFTSGGSGDLDSITAYFVDDGGWSSGIEYQYAIYKDSDDSKLDVTDSYTTDGDDDDGWYTMDFSDGAGVTAQDYWLYKWGTEND</sequence>
<feature type="non-terminal residue" evidence="1">
    <location>
        <position position="255"/>
    </location>
</feature>
<feature type="non-terminal residue" evidence="1">
    <location>
        <position position="1"/>
    </location>
</feature>
<protein>
    <submittedName>
        <fullName evidence="1">Uncharacterized protein</fullName>
    </submittedName>
</protein>
<organism evidence="1">
    <name type="scientific">marine sediment metagenome</name>
    <dbReference type="NCBI Taxonomy" id="412755"/>
    <lineage>
        <taxon>unclassified sequences</taxon>
        <taxon>metagenomes</taxon>
        <taxon>ecological metagenomes</taxon>
    </lineage>
</organism>
<dbReference type="EMBL" id="BARS01039482">
    <property type="protein sequence ID" value="GAG19397.1"/>
    <property type="molecule type" value="Genomic_DNA"/>
</dbReference>
<proteinExistence type="predicted"/>
<comment type="caution">
    <text evidence="1">The sequence shown here is derived from an EMBL/GenBank/DDBJ whole genome shotgun (WGS) entry which is preliminary data.</text>
</comment>
<accession>X0W823</accession>
<name>X0W823_9ZZZZ</name>
<evidence type="ECO:0000313" key="1">
    <source>
        <dbReference type="EMBL" id="GAG19397.1"/>
    </source>
</evidence>
<reference evidence="1" key="1">
    <citation type="journal article" date="2014" name="Front. Microbiol.">
        <title>High frequency of phylogenetically diverse reductive dehalogenase-homologous genes in deep subseafloor sedimentary metagenomes.</title>
        <authorList>
            <person name="Kawai M."/>
            <person name="Futagami T."/>
            <person name="Toyoda A."/>
            <person name="Takaki Y."/>
            <person name="Nishi S."/>
            <person name="Hori S."/>
            <person name="Arai W."/>
            <person name="Tsubouchi T."/>
            <person name="Morono Y."/>
            <person name="Uchiyama I."/>
            <person name="Ito T."/>
            <person name="Fujiyama A."/>
            <person name="Inagaki F."/>
            <person name="Takami H."/>
        </authorList>
    </citation>
    <scope>NUCLEOTIDE SEQUENCE</scope>
    <source>
        <strain evidence="1">Expedition CK06-06</strain>
    </source>
</reference>